<evidence type="ECO:0000313" key="2">
    <source>
        <dbReference type="Proteomes" id="UP000188318"/>
    </source>
</evidence>
<proteinExistence type="predicted"/>
<evidence type="ECO:0008006" key="3">
    <source>
        <dbReference type="Google" id="ProtNLM"/>
    </source>
</evidence>
<evidence type="ECO:0000313" key="1">
    <source>
        <dbReference type="EMBL" id="OOG00088.1"/>
    </source>
</evidence>
<dbReference type="OMA" id="WFEDNDY"/>
<dbReference type="STRING" id="602072.A0A1R3S069"/>
<organism evidence="1 2">
    <name type="scientific">Aspergillus carbonarius (strain ITEM 5010)</name>
    <dbReference type="NCBI Taxonomy" id="602072"/>
    <lineage>
        <taxon>Eukaryota</taxon>
        <taxon>Fungi</taxon>
        <taxon>Dikarya</taxon>
        <taxon>Ascomycota</taxon>
        <taxon>Pezizomycotina</taxon>
        <taxon>Eurotiomycetes</taxon>
        <taxon>Eurotiomycetidae</taxon>
        <taxon>Eurotiales</taxon>
        <taxon>Aspergillaceae</taxon>
        <taxon>Aspergillus</taxon>
        <taxon>Aspergillus subgen. Circumdati</taxon>
    </lineage>
</organism>
<name>A0A1R3S069_ASPC5</name>
<dbReference type="OrthoDB" id="5401170at2759"/>
<protein>
    <recommendedName>
        <fullName evidence="3">Protein kinase domain-containing protein</fullName>
    </recommendedName>
</protein>
<accession>A0A1R3S069</accession>
<dbReference type="VEuPathDB" id="FungiDB:ASPCADRAFT_1743"/>
<gene>
    <name evidence="1" type="ORF">ASPCADRAFT_1743</name>
</gene>
<dbReference type="EMBL" id="KV907494">
    <property type="protein sequence ID" value="OOG00088.1"/>
    <property type="molecule type" value="Genomic_DNA"/>
</dbReference>
<sequence>MEDKEFFNNHFINRTISFASPDSQWTLIKKLREFNDQRDPEMFLSSPHKPGGAYGTFLCSNPANPTEQNIMRIIMQVPYAGSEIAIHAERARQARDRLPTPGQEMLNAYSTLTKLGSDFTPRLVNVKWAEQTDRDIVPGGSIVYLLLEKLPGRQLGLWFWDLNREERDRVRGAFKVAWT</sequence>
<dbReference type="AlphaFoldDB" id="A0A1R3S069"/>
<dbReference type="Proteomes" id="UP000188318">
    <property type="component" value="Unassembled WGS sequence"/>
</dbReference>
<keyword evidence="2" id="KW-1185">Reference proteome</keyword>
<reference evidence="2" key="1">
    <citation type="journal article" date="2017" name="Genome Biol.">
        <title>Comparative genomics reveals high biological diversity and specific adaptations in the industrially and medically important fungal genus Aspergillus.</title>
        <authorList>
            <person name="de Vries R.P."/>
            <person name="Riley R."/>
            <person name="Wiebenga A."/>
            <person name="Aguilar-Osorio G."/>
            <person name="Amillis S."/>
            <person name="Uchima C.A."/>
            <person name="Anderluh G."/>
            <person name="Asadollahi M."/>
            <person name="Askin M."/>
            <person name="Barry K."/>
            <person name="Battaglia E."/>
            <person name="Bayram O."/>
            <person name="Benocci T."/>
            <person name="Braus-Stromeyer S.A."/>
            <person name="Caldana C."/>
            <person name="Canovas D."/>
            <person name="Cerqueira G.C."/>
            <person name="Chen F."/>
            <person name="Chen W."/>
            <person name="Choi C."/>
            <person name="Clum A."/>
            <person name="Dos Santos R.A."/>
            <person name="Damasio A.R."/>
            <person name="Diallinas G."/>
            <person name="Emri T."/>
            <person name="Fekete E."/>
            <person name="Flipphi M."/>
            <person name="Freyberg S."/>
            <person name="Gallo A."/>
            <person name="Gournas C."/>
            <person name="Habgood R."/>
            <person name="Hainaut M."/>
            <person name="Harispe M.L."/>
            <person name="Henrissat B."/>
            <person name="Hilden K.S."/>
            <person name="Hope R."/>
            <person name="Hossain A."/>
            <person name="Karabika E."/>
            <person name="Karaffa L."/>
            <person name="Karanyi Z."/>
            <person name="Krasevec N."/>
            <person name="Kuo A."/>
            <person name="Kusch H."/>
            <person name="LaButti K."/>
            <person name="Lagendijk E.L."/>
            <person name="Lapidus A."/>
            <person name="Levasseur A."/>
            <person name="Lindquist E."/>
            <person name="Lipzen A."/>
            <person name="Logrieco A.F."/>
            <person name="MacCabe A."/>
            <person name="Maekelae M.R."/>
            <person name="Malavazi I."/>
            <person name="Melin P."/>
            <person name="Meyer V."/>
            <person name="Mielnichuk N."/>
            <person name="Miskei M."/>
            <person name="Molnar A.P."/>
            <person name="Mule G."/>
            <person name="Ngan C.Y."/>
            <person name="Orejas M."/>
            <person name="Orosz E."/>
            <person name="Ouedraogo J.P."/>
            <person name="Overkamp K.M."/>
            <person name="Park H.-S."/>
            <person name="Perrone G."/>
            <person name="Piumi F."/>
            <person name="Punt P.J."/>
            <person name="Ram A.F."/>
            <person name="Ramon A."/>
            <person name="Rauscher S."/>
            <person name="Record E."/>
            <person name="Riano-Pachon D.M."/>
            <person name="Robert V."/>
            <person name="Roehrig J."/>
            <person name="Ruller R."/>
            <person name="Salamov A."/>
            <person name="Salih N.S."/>
            <person name="Samson R.A."/>
            <person name="Sandor E."/>
            <person name="Sanguinetti M."/>
            <person name="Schuetze T."/>
            <person name="Sepcic K."/>
            <person name="Shelest E."/>
            <person name="Sherlock G."/>
            <person name="Sophianopoulou V."/>
            <person name="Squina F.M."/>
            <person name="Sun H."/>
            <person name="Susca A."/>
            <person name="Todd R.B."/>
            <person name="Tsang A."/>
            <person name="Unkles S.E."/>
            <person name="van de Wiele N."/>
            <person name="van Rossen-Uffink D."/>
            <person name="Oliveira J.V."/>
            <person name="Vesth T.C."/>
            <person name="Visser J."/>
            <person name="Yu J.-H."/>
            <person name="Zhou M."/>
            <person name="Andersen M.R."/>
            <person name="Archer D.B."/>
            <person name="Baker S.E."/>
            <person name="Benoit I."/>
            <person name="Brakhage A.A."/>
            <person name="Braus G.H."/>
            <person name="Fischer R."/>
            <person name="Frisvad J.C."/>
            <person name="Goldman G.H."/>
            <person name="Houbraken J."/>
            <person name="Oakley B."/>
            <person name="Pocsi I."/>
            <person name="Scazzocchio C."/>
            <person name="Seiboth B."/>
            <person name="vanKuyk P.A."/>
            <person name="Wortman J."/>
            <person name="Dyer P.S."/>
            <person name="Grigoriev I.V."/>
        </authorList>
    </citation>
    <scope>NUCLEOTIDE SEQUENCE [LARGE SCALE GENOMIC DNA]</scope>
    <source>
        <strain evidence="2">ITEM 5010</strain>
    </source>
</reference>